<name>A0A7W6JRF5_9SPHN</name>
<dbReference type="Proteomes" id="UP000557392">
    <property type="component" value="Unassembled WGS sequence"/>
</dbReference>
<dbReference type="EMBL" id="JACIEH010000001">
    <property type="protein sequence ID" value="MBB4098178.1"/>
    <property type="molecule type" value="Genomic_DNA"/>
</dbReference>
<evidence type="ECO:0000313" key="2">
    <source>
        <dbReference type="EMBL" id="MBB4098178.1"/>
    </source>
</evidence>
<proteinExistence type="predicted"/>
<dbReference type="InterPro" id="IPR000182">
    <property type="entry name" value="GNAT_dom"/>
</dbReference>
<dbReference type="Gene3D" id="3.40.630.30">
    <property type="match status" value="1"/>
</dbReference>
<dbReference type="GO" id="GO:0016747">
    <property type="term" value="F:acyltransferase activity, transferring groups other than amino-acyl groups"/>
    <property type="evidence" value="ECO:0007669"/>
    <property type="project" value="InterPro"/>
</dbReference>
<feature type="domain" description="N-acetyltransferase" evidence="1">
    <location>
        <begin position="2"/>
        <end position="153"/>
    </location>
</feature>
<dbReference type="Pfam" id="PF13527">
    <property type="entry name" value="Acetyltransf_9"/>
    <property type="match status" value="1"/>
</dbReference>
<dbReference type="SUPFAM" id="SSF55729">
    <property type="entry name" value="Acyl-CoA N-acyltransferases (Nat)"/>
    <property type="match status" value="1"/>
</dbReference>
<evidence type="ECO:0000313" key="3">
    <source>
        <dbReference type="Proteomes" id="UP000557392"/>
    </source>
</evidence>
<organism evidence="2 3">
    <name type="scientific">Sphingomonas kyeonggiensis</name>
    <dbReference type="NCBI Taxonomy" id="1268553"/>
    <lineage>
        <taxon>Bacteria</taxon>
        <taxon>Pseudomonadati</taxon>
        <taxon>Pseudomonadota</taxon>
        <taxon>Alphaproteobacteria</taxon>
        <taxon>Sphingomonadales</taxon>
        <taxon>Sphingomonadaceae</taxon>
        <taxon>Sphingomonas</taxon>
    </lineage>
</organism>
<dbReference type="InterPro" id="IPR016181">
    <property type="entry name" value="Acyl_CoA_acyltransferase"/>
</dbReference>
<dbReference type="AlphaFoldDB" id="A0A7W6JRF5"/>
<accession>A0A7W6JRF5</accession>
<dbReference type="PROSITE" id="PS51186">
    <property type="entry name" value="GNAT"/>
    <property type="match status" value="1"/>
</dbReference>
<dbReference type="RefSeq" id="WP_183996409.1">
    <property type="nucleotide sequence ID" value="NZ_JACIEH010000001.1"/>
</dbReference>
<keyword evidence="3" id="KW-1185">Reference proteome</keyword>
<reference evidence="2 3" key="1">
    <citation type="submission" date="2020-08" db="EMBL/GenBank/DDBJ databases">
        <title>Genomic Encyclopedia of Type Strains, Phase IV (KMG-IV): sequencing the most valuable type-strain genomes for metagenomic binning, comparative biology and taxonomic classification.</title>
        <authorList>
            <person name="Goeker M."/>
        </authorList>
    </citation>
    <scope>NUCLEOTIDE SEQUENCE [LARGE SCALE GENOMIC DNA]</scope>
    <source>
        <strain evidence="2 3">DSM 101806</strain>
    </source>
</reference>
<comment type="caution">
    <text evidence="2">The sequence shown here is derived from an EMBL/GenBank/DDBJ whole genome shotgun (WGS) entry which is preliminary data.</text>
</comment>
<keyword evidence="2" id="KW-0808">Transferase</keyword>
<gene>
    <name evidence="2" type="ORF">GGR46_001711</name>
</gene>
<evidence type="ECO:0000259" key="1">
    <source>
        <dbReference type="PROSITE" id="PS51186"/>
    </source>
</evidence>
<protein>
    <submittedName>
        <fullName evidence="2">Putative N-acetyltransferase YhbS</fullName>
    </submittedName>
</protein>
<dbReference type="CDD" id="cd04301">
    <property type="entry name" value="NAT_SF"/>
    <property type="match status" value="1"/>
</dbReference>
<sequence>MIALLPLETVDPQAVETLLDRAFGPGRRARTAYKVRLGTSEIPELSFAAVADDGSLLGSIQCWPVALERDGGGSVPMVMVGPVAVQPDRQQGGIGRMLMERMLEAAEAAPVVGADALMLVGDPEYYARFFDFTAEKTGGWRLPGPFEARRLLARGAGVPAGPGQVGARLRRAA</sequence>